<dbReference type="GO" id="GO:0003677">
    <property type="term" value="F:DNA binding"/>
    <property type="evidence" value="ECO:0007669"/>
    <property type="project" value="InterPro"/>
</dbReference>
<dbReference type="InParanoid" id="B8E0C8"/>
<dbReference type="EnsemblBacteria" id="ACK42573">
    <property type="protein sequence ID" value="ACK42573"/>
    <property type="gene ID" value="Dtur_1297"/>
</dbReference>
<feature type="domain" description="Helicase ATP-binding" evidence="1">
    <location>
        <begin position="114"/>
        <end position="308"/>
    </location>
</feature>
<keyword evidence="3" id="KW-1185">Reference proteome</keyword>
<dbReference type="PATRIC" id="fig|515635.4.peg.1340"/>
<reference evidence="3" key="1">
    <citation type="journal article" date="2016" name="Front. Microbiol.">
        <title>The complete genome sequence of hyperthermophile Dictyoglomus turgidum DSM 6724 reveals a specialized carbohydrate fermentor.</title>
        <authorList>
            <person name="Brumm P.J."/>
            <person name="Gowda K."/>
            <person name="Robb F.T."/>
            <person name="Mead D.A."/>
        </authorList>
    </citation>
    <scope>NUCLEOTIDE SEQUENCE [LARGE SCALE GENOMIC DNA]</scope>
    <source>
        <strain evidence="3">DSM 6724 / Z-1310</strain>
    </source>
</reference>
<dbReference type="GO" id="GO:0005524">
    <property type="term" value="F:ATP binding"/>
    <property type="evidence" value="ECO:0007669"/>
    <property type="project" value="InterPro"/>
</dbReference>
<dbReference type="GO" id="GO:0016787">
    <property type="term" value="F:hydrolase activity"/>
    <property type="evidence" value="ECO:0007669"/>
    <property type="project" value="InterPro"/>
</dbReference>
<dbReference type="KEGG" id="dtu:Dtur_1297"/>
<dbReference type="STRING" id="515635.Dtur_1297"/>
<dbReference type="SMART" id="SM00487">
    <property type="entry name" value="DEXDc"/>
    <property type="match status" value="1"/>
</dbReference>
<sequence>MKLEKYLVLNKYFLSLFGVEEFKDLKKELENTSPGYDSDGRSYFVNKLRSLDNLKIPHDDLLRYDENISNYVKKINEKREPKVTLKYFQYLAVLFTEIFLDNLKNRKQEFLYELNDFLGKYRQKEEITLLDNFSEDDLKKLAFWMATGSGKTLIAHINYYQFFHYRLFSPDNILFITPNEGLSKQHFEELQKSGIPCLLYGGSLNGGLKSEREILVIEMTKFVEEKKGGGVTLPIDTFEGKNLVFVDEGHKGRRSEEQKWARLRNELAKDGFTFEYSATFGQILSENQPDILKEYAKSIIFDYSYKYFYLDGYGKDFSVLNVKQAKISEQRFQETIFSANLLSFYQQLLVYEENKDLAKEHNLEKPLWIFVGTTVTGKEEESDVIQIVEFIKKAIEEEDWLKEQVDNILNGKTGLKDDKDEDVFSRKFEILKKKGVDFDDLQRKVFGGKGGFGIYELKNAEGELGLKVGENDYFGVINIGDVSGFKKELEKRGISVSEDAISGSLFEDIKRESSKINILIGSKKFIEGWDTWRVSSMGLLNIGRGQGPQIIQLFGRGVRLKGKGMTLKRSSEEKIKLLENLNIFAIKADYLSKFLEAISKEEIELETIEIPVKPQHEDKWASLQIPWKDESKKFEEAKVLPLEIDSTIHFTLELLPKVSEYLAKERKEAGIKTEELKVEPERERIPEDIIELLNWERIYREIYDFKIGRGYWNLIFDKEMLKNLLISDRYKISALPEILTVKTQEDVRRIEDIAILVLKKYIDMFYKKYARQFETDNLHYYTVGEQLPLFAFESSDGQYIYKVQVDKKEKELIQKIRNLVRDLNKLLKDEDETLPRVYFDKHLYVPILLQSKKIEKITPPGLVESEVRFVKGLREHLRSHQERFKECEIYLLRNFPKIGLGFQLQWHGFYPDFIMWLKAGNKQTIVFIDPKGLEHTKGLDDEKIQFAKEIKELERKLGKNNIRLESFILSKTNYQSLIDGISSPPEKDKYIENHVLFLEDNNWPEILFSSLMRKNAP</sequence>
<name>B8E0C8_DICTD</name>
<dbReference type="Proteomes" id="UP000007719">
    <property type="component" value="Chromosome"/>
</dbReference>
<dbReference type="InterPro" id="IPR014001">
    <property type="entry name" value="Helicase_ATP-bd"/>
</dbReference>
<dbReference type="RefSeq" id="WP_012583655.1">
    <property type="nucleotide sequence ID" value="NC_011661.1"/>
</dbReference>
<dbReference type="HOGENOM" id="CLU_008858_0_0_0"/>
<dbReference type="Gene3D" id="3.40.50.300">
    <property type="entry name" value="P-loop containing nucleotide triphosphate hydrolases"/>
    <property type="match status" value="1"/>
</dbReference>
<proteinExistence type="predicted"/>
<dbReference type="InterPro" id="IPR006935">
    <property type="entry name" value="Helicase/UvrB_N"/>
</dbReference>
<dbReference type="eggNOG" id="COG4096">
    <property type="taxonomic scope" value="Bacteria"/>
</dbReference>
<dbReference type="Pfam" id="PF04851">
    <property type="entry name" value="ResIII"/>
    <property type="match status" value="1"/>
</dbReference>
<dbReference type="InterPro" id="IPR027417">
    <property type="entry name" value="P-loop_NTPase"/>
</dbReference>
<evidence type="ECO:0000313" key="2">
    <source>
        <dbReference type="EMBL" id="ACK42573.1"/>
    </source>
</evidence>
<organism evidence="2 3">
    <name type="scientific">Dictyoglomus turgidum (strain DSM 6724 / Z-1310)</name>
    <dbReference type="NCBI Taxonomy" id="515635"/>
    <lineage>
        <taxon>Bacteria</taxon>
        <taxon>Pseudomonadati</taxon>
        <taxon>Dictyoglomota</taxon>
        <taxon>Dictyoglomia</taxon>
        <taxon>Dictyoglomales</taxon>
        <taxon>Dictyoglomaceae</taxon>
        <taxon>Dictyoglomus</taxon>
    </lineage>
</organism>
<dbReference type="OrthoDB" id="9804145at2"/>
<dbReference type="EMBL" id="CP001251">
    <property type="protein sequence ID" value="ACK42573.1"/>
    <property type="molecule type" value="Genomic_DNA"/>
</dbReference>
<evidence type="ECO:0000313" key="3">
    <source>
        <dbReference type="Proteomes" id="UP000007719"/>
    </source>
</evidence>
<dbReference type="REBASE" id="19434">
    <property type="entry name" value="DtuDORF1294P"/>
</dbReference>
<evidence type="ECO:0000259" key="1">
    <source>
        <dbReference type="SMART" id="SM00487"/>
    </source>
</evidence>
<protein>
    <submittedName>
        <fullName evidence="2">Type III restriction protein res subunit</fullName>
    </submittedName>
</protein>
<accession>B8E0C8</accession>
<dbReference type="AlphaFoldDB" id="B8E0C8"/>
<dbReference type="SUPFAM" id="SSF52540">
    <property type="entry name" value="P-loop containing nucleoside triphosphate hydrolases"/>
    <property type="match status" value="2"/>
</dbReference>
<gene>
    <name evidence="2" type="ordered locus">Dtur_1297</name>
</gene>